<sequence length="248" mass="28783">MRHLILALLSPLFLATSGNAQKLKDENFYVFDANWKGAEIEQAVYMLRTYKVNDTCYQWEFYNFKGPILRSEQSRDKDGDIMHGVCYHYDGNGILDSISRFYQGKKHGESARLKTDSFRYDIVYTYENDQLVKTEKAGEHQKREDLQFDLGIESEYPGGVGAWSNYLTKTLVYPQRAVQLEKQGTVRVAFIVDKEGNVTEPFIWKSVEYTIDAESVRIIRKSGKWKPAIQNGRTVKSYKVQPITFRLQ</sequence>
<dbReference type="InterPro" id="IPR037682">
    <property type="entry name" value="TonB_C"/>
</dbReference>
<dbReference type="PROSITE" id="PS52015">
    <property type="entry name" value="TONB_CTD"/>
    <property type="match status" value="1"/>
</dbReference>
<organism evidence="12 13">
    <name type="scientific">Flavihumibacter petaseus NBRC 106054</name>
    <dbReference type="NCBI Taxonomy" id="1220578"/>
    <lineage>
        <taxon>Bacteria</taxon>
        <taxon>Pseudomonadati</taxon>
        <taxon>Bacteroidota</taxon>
        <taxon>Chitinophagia</taxon>
        <taxon>Chitinophagales</taxon>
        <taxon>Chitinophagaceae</taxon>
        <taxon>Flavihumibacter</taxon>
    </lineage>
</organism>
<dbReference type="STRING" id="1220578.FPE01S_01_16570"/>
<evidence type="ECO:0000313" key="13">
    <source>
        <dbReference type="Proteomes" id="UP000033121"/>
    </source>
</evidence>
<keyword evidence="9" id="KW-0472">Membrane</keyword>
<feature type="domain" description="TonB C-terminal" evidence="11">
    <location>
        <begin position="158"/>
        <end position="248"/>
    </location>
</feature>
<comment type="similarity">
    <text evidence="2">Belongs to the TonB family.</text>
</comment>
<reference evidence="12 13" key="1">
    <citation type="submission" date="2015-04" db="EMBL/GenBank/DDBJ databases">
        <title>Whole genome shotgun sequence of Flavihumibacter petaseus NBRC 106054.</title>
        <authorList>
            <person name="Miyazawa S."/>
            <person name="Hosoyama A."/>
            <person name="Hashimoto M."/>
            <person name="Noguchi M."/>
            <person name="Tsuchikane K."/>
            <person name="Ohji S."/>
            <person name="Yamazoe A."/>
            <person name="Ichikawa N."/>
            <person name="Kimura A."/>
            <person name="Fujita N."/>
        </authorList>
    </citation>
    <scope>NUCLEOTIDE SEQUENCE [LARGE SCALE GENOMIC DNA]</scope>
    <source>
        <strain evidence="12 13">NBRC 106054</strain>
    </source>
</reference>
<dbReference type="GO" id="GO:0015031">
    <property type="term" value="P:protein transport"/>
    <property type="evidence" value="ECO:0007669"/>
    <property type="project" value="UniProtKB-KW"/>
</dbReference>
<dbReference type="Gene3D" id="3.30.1150.10">
    <property type="match status" value="1"/>
</dbReference>
<dbReference type="AlphaFoldDB" id="A0A0E9MY36"/>
<protein>
    <recommendedName>
        <fullName evidence="11">TonB C-terminal domain-containing protein</fullName>
    </recommendedName>
</protein>
<dbReference type="GO" id="GO:0055085">
    <property type="term" value="P:transmembrane transport"/>
    <property type="evidence" value="ECO:0007669"/>
    <property type="project" value="InterPro"/>
</dbReference>
<proteinExistence type="inferred from homology"/>
<comment type="caution">
    <text evidence="12">The sequence shown here is derived from an EMBL/GenBank/DDBJ whole genome shotgun (WGS) entry which is preliminary data.</text>
</comment>
<feature type="signal peptide" evidence="10">
    <location>
        <begin position="1"/>
        <end position="20"/>
    </location>
</feature>
<evidence type="ECO:0000256" key="5">
    <source>
        <dbReference type="ARBA" id="ARBA00022519"/>
    </source>
</evidence>
<dbReference type="OrthoDB" id="649093at2"/>
<evidence type="ECO:0000256" key="3">
    <source>
        <dbReference type="ARBA" id="ARBA00022448"/>
    </source>
</evidence>
<evidence type="ECO:0000256" key="1">
    <source>
        <dbReference type="ARBA" id="ARBA00004383"/>
    </source>
</evidence>
<evidence type="ECO:0000259" key="11">
    <source>
        <dbReference type="PROSITE" id="PS52015"/>
    </source>
</evidence>
<feature type="chain" id="PRO_5002429978" description="TonB C-terminal domain-containing protein" evidence="10">
    <location>
        <begin position="21"/>
        <end position="248"/>
    </location>
</feature>
<dbReference type="InterPro" id="IPR051045">
    <property type="entry name" value="TonB-dependent_transducer"/>
</dbReference>
<dbReference type="PANTHER" id="PTHR33446:SF2">
    <property type="entry name" value="PROTEIN TONB"/>
    <property type="match status" value="1"/>
</dbReference>
<gene>
    <name evidence="12" type="ORF">FPE01S_01_16570</name>
</gene>
<dbReference type="GO" id="GO:0031992">
    <property type="term" value="F:energy transducer activity"/>
    <property type="evidence" value="ECO:0007669"/>
    <property type="project" value="TreeGrafter"/>
</dbReference>
<keyword evidence="5" id="KW-0997">Cell inner membrane</keyword>
<keyword evidence="6" id="KW-0812">Transmembrane</keyword>
<dbReference type="SUPFAM" id="SSF74653">
    <property type="entry name" value="TolA/TonB C-terminal domain"/>
    <property type="match status" value="1"/>
</dbReference>
<dbReference type="Pfam" id="PF03544">
    <property type="entry name" value="TonB_C"/>
    <property type="match status" value="1"/>
</dbReference>
<evidence type="ECO:0000256" key="9">
    <source>
        <dbReference type="ARBA" id="ARBA00023136"/>
    </source>
</evidence>
<dbReference type="EMBL" id="BBWV01000001">
    <property type="protein sequence ID" value="GAO42642.1"/>
    <property type="molecule type" value="Genomic_DNA"/>
</dbReference>
<evidence type="ECO:0000256" key="4">
    <source>
        <dbReference type="ARBA" id="ARBA00022475"/>
    </source>
</evidence>
<keyword evidence="8" id="KW-1133">Transmembrane helix</keyword>
<keyword evidence="3" id="KW-0813">Transport</keyword>
<comment type="subcellular location">
    <subcellularLocation>
        <location evidence="1">Cell inner membrane</location>
        <topology evidence="1">Single-pass membrane protein</topology>
        <orientation evidence="1">Periplasmic side</orientation>
    </subcellularLocation>
</comment>
<keyword evidence="13" id="KW-1185">Reference proteome</keyword>
<dbReference type="NCBIfam" id="TIGR01352">
    <property type="entry name" value="tonB_Cterm"/>
    <property type="match status" value="1"/>
</dbReference>
<dbReference type="InterPro" id="IPR006260">
    <property type="entry name" value="TonB/TolA_C"/>
</dbReference>
<dbReference type="RefSeq" id="WP_052955614.1">
    <property type="nucleotide sequence ID" value="NZ_BBWV01000001.1"/>
</dbReference>
<evidence type="ECO:0000256" key="2">
    <source>
        <dbReference type="ARBA" id="ARBA00006555"/>
    </source>
</evidence>
<keyword evidence="10" id="KW-0732">Signal</keyword>
<keyword evidence="7" id="KW-0653">Protein transport</keyword>
<evidence type="ECO:0000256" key="7">
    <source>
        <dbReference type="ARBA" id="ARBA00022927"/>
    </source>
</evidence>
<dbReference type="Proteomes" id="UP000033121">
    <property type="component" value="Unassembled WGS sequence"/>
</dbReference>
<keyword evidence="4" id="KW-1003">Cell membrane</keyword>
<evidence type="ECO:0000256" key="10">
    <source>
        <dbReference type="SAM" id="SignalP"/>
    </source>
</evidence>
<evidence type="ECO:0000256" key="6">
    <source>
        <dbReference type="ARBA" id="ARBA00022692"/>
    </source>
</evidence>
<dbReference type="GO" id="GO:0098797">
    <property type="term" value="C:plasma membrane protein complex"/>
    <property type="evidence" value="ECO:0007669"/>
    <property type="project" value="TreeGrafter"/>
</dbReference>
<name>A0A0E9MY36_9BACT</name>
<evidence type="ECO:0000256" key="8">
    <source>
        <dbReference type="ARBA" id="ARBA00022989"/>
    </source>
</evidence>
<evidence type="ECO:0000313" key="12">
    <source>
        <dbReference type="EMBL" id="GAO42642.1"/>
    </source>
</evidence>
<accession>A0A0E9MY36</accession>
<dbReference type="PANTHER" id="PTHR33446">
    <property type="entry name" value="PROTEIN TONB-RELATED"/>
    <property type="match status" value="1"/>
</dbReference>